<dbReference type="Proteomes" id="UP000054513">
    <property type="component" value="Unassembled WGS sequence"/>
</dbReference>
<dbReference type="RefSeq" id="WP_058402203.1">
    <property type="nucleotide sequence ID" value="NZ_LKCI01000048.1"/>
</dbReference>
<evidence type="ECO:0008006" key="3">
    <source>
        <dbReference type="Google" id="ProtNLM"/>
    </source>
</evidence>
<accession>A0AAW3LW88</accession>
<reference evidence="1 2" key="1">
    <citation type="submission" date="2015-09" db="EMBL/GenBank/DDBJ databases">
        <title>Genome sequence of ICMP 19499.</title>
        <authorList>
            <person name="Visnovsky S.B."/>
            <person name="Lu A."/>
            <person name="Panda P."/>
            <person name="Pitman A.R."/>
        </authorList>
    </citation>
    <scope>NUCLEOTIDE SEQUENCE [LARGE SCALE GENOMIC DNA]</scope>
    <source>
        <strain evidence="1 2">ICMP 19499</strain>
    </source>
</reference>
<dbReference type="AlphaFoldDB" id="A0AAW3LW88"/>
<proteinExistence type="predicted"/>
<name>A0AAW3LW88_PSESS</name>
<organism evidence="1 2">
    <name type="scientific">Pseudomonas savastanoi</name>
    <name type="common">Pseudomonas syringae pv. savastanoi</name>
    <dbReference type="NCBI Taxonomy" id="29438"/>
    <lineage>
        <taxon>Bacteria</taxon>
        <taxon>Pseudomonadati</taxon>
        <taxon>Pseudomonadota</taxon>
        <taxon>Gammaproteobacteria</taxon>
        <taxon>Pseudomonadales</taxon>
        <taxon>Pseudomonadaceae</taxon>
        <taxon>Pseudomonas</taxon>
    </lineage>
</organism>
<protein>
    <recommendedName>
        <fullName evidence="3">CDI immunity protein domain-containing protein</fullName>
    </recommendedName>
</protein>
<gene>
    <name evidence="1" type="ORF">AO287_19480</name>
</gene>
<dbReference type="EMBL" id="LKCI01000048">
    <property type="protein sequence ID" value="KTC58194.1"/>
    <property type="molecule type" value="Genomic_DNA"/>
</dbReference>
<evidence type="ECO:0000313" key="1">
    <source>
        <dbReference type="EMBL" id="KTC58194.1"/>
    </source>
</evidence>
<comment type="caution">
    <text evidence="1">The sequence shown here is derived from an EMBL/GenBank/DDBJ whole genome shotgun (WGS) entry which is preliminary data.</text>
</comment>
<sequence length="118" mass="13602">MKWGRLPGDERDLLFWVLFFVVEYYSDVDFNKFLKDFLTSGNGLTGDPGWEFECLRDADGNDCYCFSADFNFSGIEPVTRCYEAKVVREALKESLLAFADKEPDKADEVVGLIIKYRL</sequence>
<evidence type="ECO:0000313" key="2">
    <source>
        <dbReference type="Proteomes" id="UP000054513"/>
    </source>
</evidence>